<dbReference type="SUPFAM" id="SSF50156">
    <property type="entry name" value="PDZ domain-like"/>
    <property type="match status" value="1"/>
</dbReference>
<gene>
    <name evidence="4" type="ORF">AVDCRST_MAG91-3436</name>
</gene>
<proteinExistence type="predicted"/>
<name>A0A6J4TZE2_9SPHN</name>
<reference evidence="4" key="1">
    <citation type="submission" date="2020-02" db="EMBL/GenBank/DDBJ databases">
        <authorList>
            <person name="Meier V. D."/>
        </authorList>
    </citation>
    <scope>NUCLEOTIDE SEQUENCE</scope>
    <source>
        <strain evidence="4">AVDCRST_MAG91</strain>
    </source>
</reference>
<dbReference type="AlphaFoldDB" id="A0A6J4TZE2"/>
<feature type="domain" description="Tricorn protease C1" evidence="3">
    <location>
        <begin position="38"/>
        <end position="87"/>
    </location>
</feature>
<organism evidence="4">
    <name type="scientific">uncultured Sphingomonadaceae bacterium</name>
    <dbReference type="NCBI Taxonomy" id="169976"/>
    <lineage>
        <taxon>Bacteria</taxon>
        <taxon>Pseudomonadati</taxon>
        <taxon>Pseudomonadota</taxon>
        <taxon>Alphaproteobacteria</taxon>
        <taxon>Sphingomonadales</taxon>
        <taxon>Sphingomonadaceae</taxon>
        <taxon>environmental samples</taxon>
    </lineage>
</organism>
<feature type="region of interest" description="Disordered" evidence="1">
    <location>
        <begin position="179"/>
        <end position="209"/>
    </location>
</feature>
<sequence length="209" mass="22360">MSISNPTRRAMMAGSASIVLTRAPLLAAGPARDITLVQDFDELWRTLADRYCYFGDKATDWNKVRALYRPQAEAASSNDALARVVAAVFAELYDAHTHLSTSPDGAPRFPPFDLVVTRERPGARVAAVLGSSSAESAGVKVGDLVTHVDAMPVARVAAGLMPRCLRRPDPAAENYAWNAAVAGRRPTSPADDRGTGRCVPSPHPARPRT</sequence>
<dbReference type="InterPro" id="IPR028204">
    <property type="entry name" value="Tricorn_C1"/>
</dbReference>
<keyword evidence="2" id="KW-0732">Signal</keyword>
<evidence type="ECO:0000259" key="3">
    <source>
        <dbReference type="Pfam" id="PF14684"/>
    </source>
</evidence>
<dbReference type="Gene3D" id="3.30.750.44">
    <property type="match status" value="1"/>
</dbReference>
<dbReference type="Gene3D" id="2.30.42.10">
    <property type="match status" value="1"/>
</dbReference>
<dbReference type="SUPFAM" id="SSF52096">
    <property type="entry name" value="ClpP/crotonase"/>
    <property type="match status" value="1"/>
</dbReference>
<dbReference type="EMBL" id="CADCVX010000597">
    <property type="protein sequence ID" value="CAA9536591.1"/>
    <property type="molecule type" value="Genomic_DNA"/>
</dbReference>
<dbReference type="InterPro" id="IPR029045">
    <property type="entry name" value="ClpP/crotonase-like_dom_sf"/>
</dbReference>
<feature type="chain" id="PRO_5026893668" description="Tricorn protease C1 domain-containing protein" evidence="2">
    <location>
        <begin position="28"/>
        <end position="209"/>
    </location>
</feature>
<evidence type="ECO:0000256" key="2">
    <source>
        <dbReference type="SAM" id="SignalP"/>
    </source>
</evidence>
<evidence type="ECO:0000313" key="4">
    <source>
        <dbReference type="EMBL" id="CAA9536591.1"/>
    </source>
</evidence>
<accession>A0A6J4TZE2</accession>
<protein>
    <recommendedName>
        <fullName evidence="3">Tricorn protease C1 domain-containing protein</fullName>
    </recommendedName>
</protein>
<evidence type="ECO:0000256" key="1">
    <source>
        <dbReference type="SAM" id="MobiDB-lite"/>
    </source>
</evidence>
<dbReference type="InterPro" id="IPR036034">
    <property type="entry name" value="PDZ_sf"/>
</dbReference>
<dbReference type="Pfam" id="PF14684">
    <property type="entry name" value="Tricorn_C1"/>
    <property type="match status" value="1"/>
</dbReference>
<feature type="signal peptide" evidence="2">
    <location>
        <begin position="1"/>
        <end position="27"/>
    </location>
</feature>